<gene>
    <name evidence="7" type="primary">rsmA</name>
    <name evidence="7" type="synonym">ksgA</name>
    <name evidence="10" type="ORF">HMPREF9451_01219</name>
</gene>
<name>K0YKC8_9ACTN</name>
<evidence type="ECO:0000256" key="7">
    <source>
        <dbReference type="HAMAP-Rule" id="MF_00607"/>
    </source>
</evidence>
<feature type="binding site" evidence="7 8">
    <location>
        <position position="133"/>
    </location>
    <ligand>
        <name>S-adenosyl-L-methionine</name>
        <dbReference type="ChEBI" id="CHEBI:59789"/>
    </ligand>
</feature>
<keyword evidence="4 7" id="KW-0808">Transferase</keyword>
<evidence type="ECO:0000256" key="1">
    <source>
        <dbReference type="ARBA" id="ARBA00022490"/>
    </source>
</evidence>
<feature type="domain" description="Ribosomal RNA adenine methylase transferase N-terminal" evidence="9">
    <location>
        <begin position="38"/>
        <end position="218"/>
    </location>
</feature>
<evidence type="ECO:0000256" key="6">
    <source>
        <dbReference type="ARBA" id="ARBA00022884"/>
    </source>
</evidence>
<evidence type="ECO:0000313" key="11">
    <source>
        <dbReference type="Proteomes" id="UP000006069"/>
    </source>
</evidence>
<sequence length="310" mass="33352">MGSVSYLASPSATRAVLERHGLATKKALGQNFLVNDAVIAKICELSEVSEQDTVLEVGPGIGTLTVALLPRAARVLSVERDTDLPAVLSETCADFDTFSLLSKDALELTQGDLEEAFGDGARLGVAPNKFVANLPYAVAATLVLDYFQRFKSIQSATVMVQSEVADRMMAKIGTKDYAAYTVKLNLIAKATGRFQVSPGNFFPPPRVTSAVIRLDRRDDLGISDCEIAAASLMADAAFATRRKTIANSMKTFFSGRKSAAGVVELLPGLLERAGIDSRRRGESLTLDEFIELGRVFLACAPECCEAYLKR</sequence>
<dbReference type="InterPro" id="IPR001737">
    <property type="entry name" value="KsgA/Erm"/>
</dbReference>
<reference evidence="10 11" key="1">
    <citation type="submission" date="2012-08" db="EMBL/GenBank/DDBJ databases">
        <title>The Genome Sequence of Slackia piriformis YIT 12062.</title>
        <authorList>
            <consortium name="The Broad Institute Genome Sequencing Platform"/>
            <person name="Earl A."/>
            <person name="Ward D."/>
            <person name="Feldgarden M."/>
            <person name="Gevers D."/>
            <person name="Morotomi M."/>
            <person name="Walker B."/>
            <person name="Young S.K."/>
            <person name="Zeng Q."/>
            <person name="Gargeya S."/>
            <person name="Fitzgerald M."/>
            <person name="Haas B."/>
            <person name="Abouelleil A."/>
            <person name="Alvarado L."/>
            <person name="Arachchi H.M."/>
            <person name="Berlin A.M."/>
            <person name="Chapman S.B."/>
            <person name="Goldberg J."/>
            <person name="Griggs A."/>
            <person name="Gujja S."/>
            <person name="Hansen M."/>
            <person name="Howarth C."/>
            <person name="Imamovic A."/>
            <person name="Larimer J."/>
            <person name="McCowen C."/>
            <person name="Montmayeur A."/>
            <person name="Murphy C."/>
            <person name="Neiman D."/>
            <person name="Pearson M."/>
            <person name="Priest M."/>
            <person name="Roberts A."/>
            <person name="Saif S."/>
            <person name="Shea T."/>
            <person name="Sisk P."/>
            <person name="Sykes S."/>
            <person name="Wortman J."/>
            <person name="Nusbaum C."/>
            <person name="Birren B."/>
        </authorList>
    </citation>
    <scope>NUCLEOTIDE SEQUENCE [LARGE SCALE GENOMIC DNA]</scope>
    <source>
        <strain evidence="10 11">YIT 12062</strain>
    </source>
</reference>
<feature type="binding site" evidence="7 8">
    <location>
        <position position="79"/>
    </location>
    <ligand>
        <name>S-adenosyl-L-methionine</name>
        <dbReference type="ChEBI" id="CHEBI:59789"/>
    </ligand>
</feature>
<dbReference type="InterPro" id="IPR011530">
    <property type="entry name" value="rRNA_adenine_dimethylase"/>
</dbReference>
<dbReference type="EMBL" id="ADMD01000007">
    <property type="protein sequence ID" value="EJZ83698.1"/>
    <property type="molecule type" value="Genomic_DNA"/>
</dbReference>
<evidence type="ECO:0000256" key="3">
    <source>
        <dbReference type="ARBA" id="ARBA00022603"/>
    </source>
</evidence>
<keyword evidence="1 7" id="KW-0963">Cytoplasm</keyword>
<dbReference type="PROSITE" id="PS01131">
    <property type="entry name" value="RRNA_A_DIMETH"/>
    <property type="match status" value="1"/>
</dbReference>
<dbReference type="RefSeq" id="WP_009139417.1">
    <property type="nucleotide sequence ID" value="NZ_JH815198.1"/>
</dbReference>
<dbReference type="HAMAP" id="MF_00607">
    <property type="entry name" value="16SrRNA_methyltr_A"/>
    <property type="match status" value="1"/>
</dbReference>
<evidence type="ECO:0000256" key="2">
    <source>
        <dbReference type="ARBA" id="ARBA00022552"/>
    </source>
</evidence>
<dbReference type="PANTHER" id="PTHR11727:SF7">
    <property type="entry name" value="DIMETHYLADENOSINE TRANSFERASE-RELATED"/>
    <property type="match status" value="1"/>
</dbReference>
<dbReference type="PROSITE" id="PS51689">
    <property type="entry name" value="SAM_RNA_A_N6_MT"/>
    <property type="match status" value="1"/>
</dbReference>
<dbReference type="InterPro" id="IPR020596">
    <property type="entry name" value="rRNA_Ade_Mease_Trfase_CS"/>
</dbReference>
<keyword evidence="6 7" id="KW-0694">RNA-binding</keyword>
<feature type="binding site" evidence="7 8">
    <location>
        <position position="33"/>
    </location>
    <ligand>
        <name>S-adenosyl-L-methionine</name>
        <dbReference type="ChEBI" id="CHEBI:59789"/>
    </ligand>
</feature>
<accession>K0YKC8</accession>
<dbReference type="PANTHER" id="PTHR11727">
    <property type="entry name" value="DIMETHYLADENOSINE TRANSFERASE"/>
    <property type="match status" value="1"/>
</dbReference>
<comment type="caution">
    <text evidence="10">The sequence shown here is derived from an EMBL/GenBank/DDBJ whole genome shotgun (WGS) entry which is preliminary data.</text>
</comment>
<keyword evidence="2 7" id="KW-0698">rRNA processing</keyword>
<dbReference type="GO" id="GO:0003723">
    <property type="term" value="F:RNA binding"/>
    <property type="evidence" value="ECO:0007669"/>
    <property type="project" value="UniProtKB-UniRule"/>
</dbReference>
<feature type="binding site" evidence="7 8">
    <location>
        <position position="58"/>
    </location>
    <ligand>
        <name>S-adenosyl-L-methionine</name>
        <dbReference type="ChEBI" id="CHEBI:59789"/>
    </ligand>
</feature>
<dbReference type="GO" id="GO:0005829">
    <property type="term" value="C:cytosol"/>
    <property type="evidence" value="ECO:0007669"/>
    <property type="project" value="TreeGrafter"/>
</dbReference>
<dbReference type="Gene3D" id="3.40.50.150">
    <property type="entry name" value="Vaccinia Virus protein VP39"/>
    <property type="match status" value="1"/>
</dbReference>
<dbReference type="Proteomes" id="UP000006069">
    <property type="component" value="Unassembled WGS sequence"/>
</dbReference>
<comment type="function">
    <text evidence="7">Specifically dimethylates two adjacent adenosines (A1518 and A1519) in the loop of a conserved hairpin near the 3'-end of 16S rRNA in the 30S particle. May play a critical role in biogenesis of 30S subunits.</text>
</comment>
<evidence type="ECO:0000256" key="8">
    <source>
        <dbReference type="PROSITE-ProRule" id="PRU01026"/>
    </source>
</evidence>
<dbReference type="OrthoDB" id="9814755at2"/>
<dbReference type="InterPro" id="IPR020598">
    <property type="entry name" value="rRNA_Ade_methylase_Trfase_N"/>
</dbReference>
<dbReference type="SUPFAM" id="SSF53335">
    <property type="entry name" value="S-adenosyl-L-methionine-dependent methyltransferases"/>
    <property type="match status" value="1"/>
</dbReference>
<protein>
    <recommendedName>
        <fullName evidence="7">Ribosomal RNA small subunit methyltransferase A</fullName>
        <ecNumber evidence="7">2.1.1.182</ecNumber>
    </recommendedName>
    <alternativeName>
        <fullName evidence="7">16S rRNA (adenine(1518)-N(6)/adenine(1519)-N(6))-dimethyltransferase</fullName>
    </alternativeName>
    <alternativeName>
        <fullName evidence="7">16S rRNA dimethyladenosine transferase</fullName>
    </alternativeName>
    <alternativeName>
        <fullName evidence="7">16S rRNA dimethylase</fullName>
    </alternativeName>
    <alternativeName>
        <fullName evidence="7">S-adenosylmethionine-6-N', N'-adenosyl(rRNA) dimethyltransferase</fullName>
    </alternativeName>
</protein>
<keyword evidence="11" id="KW-1185">Reference proteome</keyword>
<comment type="catalytic activity">
    <reaction evidence="7">
        <text>adenosine(1518)/adenosine(1519) in 16S rRNA + 4 S-adenosyl-L-methionine = N(6)-dimethyladenosine(1518)/N(6)-dimethyladenosine(1519) in 16S rRNA + 4 S-adenosyl-L-homocysteine + 4 H(+)</text>
        <dbReference type="Rhea" id="RHEA:19609"/>
        <dbReference type="Rhea" id="RHEA-COMP:10232"/>
        <dbReference type="Rhea" id="RHEA-COMP:10233"/>
        <dbReference type="ChEBI" id="CHEBI:15378"/>
        <dbReference type="ChEBI" id="CHEBI:57856"/>
        <dbReference type="ChEBI" id="CHEBI:59789"/>
        <dbReference type="ChEBI" id="CHEBI:74411"/>
        <dbReference type="ChEBI" id="CHEBI:74493"/>
        <dbReference type="EC" id="2.1.1.182"/>
    </reaction>
</comment>
<dbReference type="NCBIfam" id="TIGR00755">
    <property type="entry name" value="ksgA"/>
    <property type="match status" value="1"/>
</dbReference>
<dbReference type="AlphaFoldDB" id="K0YKC8"/>
<dbReference type="Gene3D" id="1.10.8.100">
    <property type="entry name" value="Ribosomal RNA adenine dimethylase-like, domain 2"/>
    <property type="match status" value="1"/>
</dbReference>
<feature type="binding site" evidence="7 8">
    <location>
        <position position="104"/>
    </location>
    <ligand>
        <name>S-adenosyl-L-methionine</name>
        <dbReference type="ChEBI" id="CHEBI:59789"/>
    </ligand>
</feature>
<feature type="binding site" evidence="7 8">
    <location>
        <position position="31"/>
    </location>
    <ligand>
        <name>S-adenosyl-L-methionine</name>
        <dbReference type="ChEBI" id="CHEBI:59789"/>
    </ligand>
</feature>
<evidence type="ECO:0000256" key="4">
    <source>
        <dbReference type="ARBA" id="ARBA00022679"/>
    </source>
</evidence>
<dbReference type="InParanoid" id="K0YKC8"/>
<comment type="similarity">
    <text evidence="7">Belongs to the class I-like SAM-binding methyltransferase superfamily. rRNA adenine N(6)-methyltransferase family. RsmA subfamily.</text>
</comment>
<dbReference type="InterPro" id="IPR023165">
    <property type="entry name" value="rRNA_Ade_diMease-like_C"/>
</dbReference>
<dbReference type="FunCoup" id="K0YKC8">
    <property type="interactions" value="187"/>
</dbReference>
<keyword evidence="3 7" id="KW-0489">Methyltransferase</keyword>
<evidence type="ECO:0000259" key="9">
    <source>
        <dbReference type="SMART" id="SM00650"/>
    </source>
</evidence>
<dbReference type="Pfam" id="PF00398">
    <property type="entry name" value="RrnaAD"/>
    <property type="match status" value="1"/>
</dbReference>
<evidence type="ECO:0000256" key="5">
    <source>
        <dbReference type="ARBA" id="ARBA00022691"/>
    </source>
</evidence>
<dbReference type="InterPro" id="IPR029063">
    <property type="entry name" value="SAM-dependent_MTases_sf"/>
</dbReference>
<dbReference type="EC" id="2.1.1.182" evidence="7"/>
<evidence type="ECO:0000313" key="10">
    <source>
        <dbReference type="EMBL" id="EJZ83698.1"/>
    </source>
</evidence>
<keyword evidence="5 7" id="KW-0949">S-adenosyl-L-methionine</keyword>
<dbReference type="SMART" id="SM00650">
    <property type="entry name" value="rADc"/>
    <property type="match status" value="1"/>
</dbReference>
<organism evidence="10 11">
    <name type="scientific">Slackia piriformis YIT 12062</name>
    <dbReference type="NCBI Taxonomy" id="742818"/>
    <lineage>
        <taxon>Bacteria</taxon>
        <taxon>Bacillati</taxon>
        <taxon>Actinomycetota</taxon>
        <taxon>Coriobacteriia</taxon>
        <taxon>Eggerthellales</taxon>
        <taxon>Eggerthellaceae</taxon>
        <taxon>Slackia</taxon>
    </lineage>
</organism>
<dbReference type="GO" id="GO:0052908">
    <property type="term" value="F:16S rRNA (adenine(1518)-N(6)/adenine(1519)-N(6))-dimethyltransferase activity"/>
    <property type="evidence" value="ECO:0007669"/>
    <property type="project" value="UniProtKB-EC"/>
</dbReference>
<proteinExistence type="inferred from homology"/>
<dbReference type="PATRIC" id="fig|742818.3.peg.1277"/>
<dbReference type="eggNOG" id="COG0030">
    <property type="taxonomic scope" value="Bacteria"/>
</dbReference>
<dbReference type="HOGENOM" id="CLU_041220_0_1_11"/>
<comment type="subcellular location">
    <subcellularLocation>
        <location evidence="7">Cytoplasm</location>
    </subcellularLocation>
</comment>